<dbReference type="EMBL" id="ASHM01002484">
    <property type="protein sequence ID" value="PNY08398.1"/>
    <property type="molecule type" value="Genomic_DNA"/>
</dbReference>
<dbReference type="InterPro" id="IPR001810">
    <property type="entry name" value="F-box_dom"/>
</dbReference>
<dbReference type="PANTHER" id="PTHR31900:SF34">
    <property type="entry name" value="EMB|CAB62440.1-RELATED"/>
    <property type="match status" value="1"/>
</dbReference>
<dbReference type="InterPro" id="IPR036047">
    <property type="entry name" value="F-box-like_dom_sf"/>
</dbReference>
<dbReference type="Pfam" id="PF08387">
    <property type="entry name" value="FBD"/>
    <property type="match status" value="1"/>
</dbReference>
<dbReference type="STRING" id="57577.A0A2K3NZD6"/>
<dbReference type="SUPFAM" id="SSF52047">
    <property type="entry name" value="RNI-like"/>
    <property type="match status" value="1"/>
</dbReference>
<dbReference type="Gene3D" id="3.80.10.10">
    <property type="entry name" value="Ribonuclease Inhibitor"/>
    <property type="match status" value="1"/>
</dbReference>
<dbReference type="PANTHER" id="PTHR31900">
    <property type="entry name" value="F-BOX/RNI SUPERFAMILY PROTEIN-RELATED"/>
    <property type="match status" value="1"/>
</dbReference>
<dbReference type="CDD" id="cd22160">
    <property type="entry name" value="F-box_AtFBL13-like"/>
    <property type="match status" value="1"/>
</dbReference>
<dbReference type="InterPro" id="IPR055411">
    <property type="entry name" value="LRR_FXL15/At3g58940/PEG3-like"/>
</dbReference>
<dbReference type="Pfam" id="PF00646">
    <property type="entry name" value="F-box"/>
    <property type="match status" value="1"/>
</dbReference>
<dbReference type="SMART" id="SM00579">
    <property type="entry name" value="FBD"/>
    <property type="match status" value="1"/>
</dbReference>
<reference evidence="2 3" key="2">
    <citation type="journal article" date="2017" name="Front. Plant Sci.">
        <title>Gene Classification and Mining of Molecular Markers Useful in Red Clover (Trifolium pratense) Breeding.</title>
        <authorList>
            <person name="Istvanek J."/>
            <person name="Dluhosova J."/>
            <person name="Dluhos P."/>
            <person name="Patkova L."/>
            <person name="Nedelnik J."/>
            <person name="Repkova J."/>
        </authorList>
    </citation>
    <scope>NUCLEOTIDE SEQUENCE [LARGE SCALE GENOMIC DNA]</scope>
    <source>
        <strain evidence="3">cv. Tatra</strain>
        <tissue evidence="2">Young leaves</tissue>
    </source>
</reference>
<name>A0A2K3NZD6_TRIPR</name>
<protein>
    <submittedName>
        <fullName evidence="2">F-box/LRR-repeat protein</fullName>
    </submittedName>
</protein>
<dbReference type="InterPro" id="IPR006566">
    <property type="entry name" value="FBD"/>
</dbReference>
<dbReference type="InterPro" id="IPR053781">
    <property type="entry name" value="F-box_AtFBL13-like"/>
</dbReference>
<dbReference type="InterPro" id="IPR032675">
    <property type="entry name" value="LRR_dom_sf"/>
</dbReference>
<gene>
    <name evidence="2" type="ORF">L195_g004920</name>
</gene>
<feature type="domain" description="F-box" evidence="1">
    <location>
        <begin position="15"/>
        <end position="63"/>
    </location>
</feature>
<sequence>MPPRRRNSRSSAPVVDKISTLPDDILRRILSFLTTKEAVSTIILSKRWTHLCHHVPNLRFTNIKLNSVQSILRFNQSVYSVLLSRQLSGSNSINDFHLHIQYGNPNHGHIHGFPHVIKWIKFFVQRGLQHLHLDIGTDVYTNSKFPISIFTYTTLVSLNLCGFYIKFSSNGFQFPSLKTLHLMTVTFSEVKDFVLLIAGCPILEDLDVLGLTCNHKDSLTIQEYKSLRFPRLTRASIREIFCDFPAKTISNSEFLSIDTIMYSDDELNRLKLPCDDIYIFHNLTHLEIQDCWDTMLQLFHLCPKLQSLKLGQKYNAAMWDEDDDDSYVVPEPEFVPQCLLSYFRTCTIEDFLSRKYEIHLAEYILRNAKNLQAMTIRCYWGMPKLEKYLSQCPKASATCELSVYIE</sequence>
<reference evidence="2 3" key="1">
    <citation type="journal article" date="2014" name="Am. J. Bot.">
        <title>Genome assembly and annotation for red clover (Trifolium pratense; Fabaceae).</title>
        <authorList>
            <person name="Istvanek J."/>
            <person name="Jaros M."/>
            <person name="Krenek A."/>
            <person name="Repkova J."/>
        </authorList>
    </citation>
    <scope>NUCLEOTIDE SEQUENCE [LARGE SCALE GENOMIC DNA]</scope>
    <source>
        <strain evidence="3">cv. Tatra</strain>
        <tissue evidence="2">Young leaves</tissue>
    </source>
</reference>
<accession>A0A2K3NZD6</accession>
<dbReference type="Proteomes" id="UP000236291">
    <property type="component" value="Unassembled WGS sequence"/>
</dbReference>
<proteinExistence type="predicted"/>
<comment type="caution">
    <text evidence="2">The sequence shown here is derived from an EMBL/GenBank/DDBJ whole genome shotgun (WGS) entry which is preliminary data.</text>
</comment>
<evidence type="ECO:0000259" key="1">
    <source>
        <dbReference type="PROSITE" id="PS50181"/>
    </source>
</evidence>
<dbReference type="PROSITE" id="PS50181">
    <property type="entry name" value="FBOX"/>
    <property type="match status" value="1"/>
</dbReference>
<dbReference type="InterPro" id="IPR050232">
    <property type="entry name" value="FBL13/AtMIF1-like"/>
</dbReference>
<dbReference type="AlphaFoldDB" id="A0A2K3NZD6"/>
<dbReference type="SUPFAM" id="SSF81383">
    <property type="entry name" value="F-box domain"/>
    <property type="match status" value="1"/>
</dbReference>
<organism evidence="2 3">
    <name type="scientific">Trifolium pratense</name>
    <name type="common">Red clover</name>
    <dbReference type="NCBI Taxonomy" id="57577"/>
    <lineage>
        <taxon>Eukaryota</taxon>
        <taxon>Viridiplantae</taxon>
        <taxon>Streptophyta</taxon>
        <taxon>Embryophyta</taxon>
        <taxon>Tracheophyta</taxon>
        <taxon>Spermatophyta</taxon>
        <taxon>Magnoliopsida</taxon>
        <taxon>eudicotyledons</taxon>
        <taxon>Gunneridae</taxon>
        <taxon>Pentapetalae</taxon>
        <taxon>rosids</taxon>
        <taxon>fabids</taxon>
        <taxon>Fabales</taxon>
        <taxon>Fabaceae</taxon>
        <taxon>Papilionoideae</taxon>
        <taxon>50 kb inversion clade</taxon>
        <taxon>NPAAA clade</taxon>
        <taxon>Hologalegina</taxon>
        <taxon>IRL clade</taxon>
        <taxon>Trifolieae</taxon>
        <taxon>Trifolium</taxon>
    </lineage>
</organism>
<evidence type="ECO:0000313" key="2">
    <source>
        <dbReference type="EMBL" id="PNY08398.1"/>
    </source>
</evidence>
<dbReference type="OrthoDB" id="594804at2759"/>
<evidence type="ECO:0000313" key="3">
    <source>
        <dbReference type="Proteomes" id="UP000236291"/>
    </source>
</evidence>
<dbReference type="Pfam" id="PF24758">
    <property type="entry name" value="LRR_At5g56370"/>
    <property type="match status" value="1"/>
</dbReference>